<dbReference type="HOGENOM" id="CLU_049967_0_0_1"/>
<name>A0A0E0ADM3_9ORYZ</name>
<accession>A0A0E0ADM3</accession>
<reference evidence="2" key="1">
    <citation type="submission" date="2015-04" db="UniProtKB">
        <authorList>
            <consortium name="EnsemblPlants"/>
        </authorList>
    </citation>
    <scope>IDENTIFICATION</scope>
</reference>
<sequence>MGRLAGVPFLPIGAAAAPPSPPLAADSSEGLHRRREQAASEVLTLNNFSEERKKRNVCINIVQAGDHFLDGWPLARIMADTLASHIKHLQHLLFMASSSQCWIQHLSILSMRSHLPGPLDKFLRLGQDLDWPLPCEQLKQHHSKTDQSGKAKIRNTSSEFSVEKDIAGFDVTVNNLPRADGSSPDMLLLSNRSSSNLLLLTLRATIFFITSHCFDENCPVNELLEIFSTWRGEPPLGDSNSGREPSRRLKLTSRTMILLENNNSIGRLRCNSPVRLPRDGEMRPWRPLEANETSVTVPSLLQLMPSHLQQSMPFTHDVLRLPLWPGKRPSRKPMRELSSCSVQELVGEANESRRITRSRKKATDNLVVVVVVVVVVVLLLLHGKLGSCMEEAAFCFCIVGLSSLCSFEEDDQREKASTMRERNICSKIRAFLQGTSSASGSCKNQ</sequence>
<dbReference type="Gramene" id="OGLUM06G26960.1">
    <property type="protein sequence ID" value="OGLUM06G26960.1"/>
    <property type="gene ID" value="OGLUM06G26960"/>
</dbReference>
<dbReference type="AlphaFoldDB" id="A0A0E0ADM3"/>
<dbReference type="EnsemblPlants" id="OGLUM06G26960.1">
    <property type="protein sequence ID" value="OGLUM06G26960.1"/>
    <property type="gene ID" value="OGLUM06G26960"/>
</dbReference>
<protein>
    <submittedName>
        <fullName evidence="2">Uncharacterized protein</fullName>
    </submittedName>
</protein>
<reference evidence="2" key="2">
    <citation type="submission" date="2018-05" db="EMBL/GenBank/DDBJ databases">
        <title>OgluRS3 (Oryza glumaepatula Reference Sequence Version 3).</title>
        <authorList>
            <person name="Zhang J."/>
            <person name="Kudrna D."/>
            <person name="Lee S."/>
            <person name="Talag J."/>
            <person name="Welchert J."/>
            <person name="Wing R.A."/>
        </authorList>
    </citation>
    <scope>NUCLEOTIDE SEQUENCE [LARGE SCALE GENOMIC DNA]</scope>
</reference>
<dbReference type="Proteomes" id="UP000026961">
    <property type="component" value="Chromosome 6"/>
</dbReference>
<feature type="transmembrane region" description="Helical" evidence="1">
    <location>
        <begin position="362"/>
        <end position="381"/>
    </location>
</feature>
<proteinExistence type="predicted"/>
<keyword evidence="3" id="KW-1185">Reference proteome</keyword>
<organism evidence="2">
    <name type="scientific">Oryza glumipatula</name>
    <dbReference type="NCBI Taxonomy" id="40148"/>
    <lineage>
        <taxon>Eukaryota</taxon>
        <taxon>Viridiplantae</taxon>
        <taxon>Streptophyta</taxon>
        <taxon>Embryophyta</taxon>
        <taxon>Tracheophyta</taxon>
        <taxon>Spermatophyta</taxon>
        <taxon>Magnoliopsida</taxon>
        <taxon>Liliopsida</taxon>
        <taxon>Poales</taxon>
        <taxon>Poaceae</taxon>
        <taxon>BOP clade</taxon>
        <taxon>Oryzoideae</taxon>
        <taxon>Oryzeae</taxon>
        <taxon>Oryzinae</taxon>
        <taxon>Oryza</taxon>
    </lineage>
</organism>
<keyword evidence="1" id="KW-0472">Membrane</keyword>
<keyword evidence="1" id="KW-0812">Transmembrane</keyword>
<evidence type="ECO:0000256" key="1">
    <source>
        <dbReference type="SAM" id="Phobius"/>
    </source>
</evidence>
<evidence type="ECO:0000313" key="2">
    <source>
        <dbReference type="EnsemblPlants" id="OGLUM06G26960.1"/>
    </source>
</evidence>
<evidence type="ECO:0000313" key="3">
    <source>
        <dbReference type="Proteomes" id="UP000026961"/>
    </source>
</evidence>
<keyword evidence="1" id="KW-1133">Transmembrane helix</keyword>